<dbReference type="InterPro" id="IPR008438">
    <property type="entry name" value="MYOZ"/>
</dbReference>
<reference evidence="4" key="3">
    <citation type="submission" date="2025-09" db="UniProtKB">
        <authorList>
            <consortium name="Ensembl"/>
        </authorList>
    </citation>
    <scope>IDENTIFICATION</scope>
</reference>
<dbReference type="GO" id="GO:0003779">
    <property type="term" value="F:actin binding"/>
    <property type="evidence" value="ECO:0007669"/>
    <property type="project" value="TreeGrafter"/>
</dbReference>
<dbReference type="GO" id="GO:0051373">
    <property type="term" value="F:FATZ binding"/>
    <property type="evidence" value="ECO:0007669"/>
    <property type="project" value="TreeGrafter"/>
</dbReference>
<sequence>KHPRRGKEATPGTAPPPQLDLGKKVSTPQDVMLEELSLSTNRGSQLFQQRQRRMQRFVFEHPSGYKKVGVQPRAAGCPSTLPSLPRRQSFHSELHVAASPQGACLIWGCMNTPGVIHTHNPLARLALQQQTPPLPPAGYSGPLREVPPEKFNVTAIPKGYRSPWQGLLGDKDKAVGRENRLPPRPCYGEFITVLSDLFYVPAAELDPLSGLELLAQRPNFNRVPQGWARVLPESDEL</sequence>
<dbReference type="AlphaFoldDB" id="A0A8C3BSY1"/>
<protein>
    <submittedName>
        <fullName evidence="4">Myozenin 3</fullName>
    </submittedName>
</protein>
<dbReference type="Ensembl" id="ENSCMMT00000011837.1">
    <property type="protein sequence ID" value="ENSCMMP00000010755.1"/>
    <property type="gene ID" value="ENSCMMG00000006747.1"/>
</dbReference>
<evidence type="ECO:0000313" key="4">
    <source>
        <dbReference type="Ensembl" id="ENSCMMP00000010755.1"/>
    </source>
</evidence>
<dbReference type="Proteomes" id="UP000694556">
    <property type="component" value="Chromosome 14"/>
</dbReference>
<evidence type="ECO:0000313" key="5">
    <source>
        <dbReference type="Proteomes" id="UP000694556"/>
    </source>
</evidence>
<proteinExistence type="inferred from homology"/>
<name>A0A8C3BSY1_CAIMO</name>
<comment type="similarity">
    <text evidence="1">Belongs to the myozenin family.</text>
</comment>
<dbReference type="PANTHER" id="PTHR15941">
    <property type="entry name" value="MYOZENIN"/>
    <property type="match status" value="1"/>
</dbReference>
<dbReference type="GO" id="GO:0031433">
    <property type="term" value="F:telethonin binding"/>
    <property type="evidence" value="ECO:0007669"/>
    <property type="project" value="TreeGrafter"/>
</dbReference>
<accession>A0A8C3BSY1</accession>
<dbReference type="GO" id="GO:0030018">
    <property type="term" value="C:Z disc"/>
    <property type="evidence" value="ECO:0007669"/>
    <property type="project" value="InterPro"/>
</dbReference>
<reference evidence="4" key="2">
    <citation type="submission" date="2025-08" db="UniProtKB">
        <authorList>
            <consortium name="Ensembl"/>
        </authorList>
    </citation>
    <scope>IDENTIFICATION</scope>
</reference>
<dbReference type="Pfam" id="PF05556">
    <property type="entry name" value="Calsarcin"/>
    <property type="match status" value="1"/>
</dbReference>
<dbReference type="GO" id="GO:0015629">
    <property type="term" value="C:actin cytoskeleton"/>
    <property type="evidence" value="ECO:0007669"/>
    <property type="project" value="TreeGrafter"/>
</dbReference>
<keyword evidence="5" id="KW-1185">Reference proteome</keyword>
<evidence type="ECO:0000256" key="1">
    <source>
        <dbReference type="ARBA" id="ARBA00009126"/>
    </source>
</evidence>
<organism evidence="4 5">
    <name type="scientific">Cairina moschata</name>
    <name type="common">Muscovy duck</name>
    <dbReference type="NCBI Taxonomy" id="8855"/>
    <lineage>
        <taxon>Eukaryota</taxon>
        <taxon>Metazoa</taxon>
        <taxon>Chordata</taxon>
        <taxon>Craniata</taxon>
        <taxon>Vertebrata</taxon>
        <taxon>Euteleostomi</taxon>
        <taxon>Archelosauria</taxon>
        <taxon>Archosauria</taxon>
        <taxon>Dinosauria</taxon>
        <taxon>Saurischia</taxon>
        <taxon>Theropoda</taxon>
        <taxon>Coelurosauria</taxon>
        <taxon>Aves</taxon>
        <taxon>Neognathae</taxon>
        <taxon>Galloanserae</taxon>
        <taxon>Anseriformes</taxon>
        <taxon>Anatidae</taxon>
        <taxon>Anatinae</taxon>
        <taxon>Cairina</taxon>
    </lineage>
</organism>
<evidence type="ECO:0000256" key="3">
    <source>
        <dbReference type="SAM" id="MobiDB-lite"/>
    </source>
</evidence>
<dbReference type="PANTHER" id="PTHR15941:SF15">
    <property type="entry name" value="MYOZENIN-3"/>
    <property type="match status" value="1"/>
</dbReference>
<keyword evidence="2" id="KW-0597">Phosphoprotein</keyword>
<evidence type="ECO:0000256" key="2">
    <source>
        <dbReference type="ARBA" id="ARBA00022553"/>
    </source>
</evidence>
<reference evidence="4" key="1">
    <citation type="submission" date="2018-09" db="EMBL/GenBank/DDBJ databases">
        <title>Common duck and Muscovy duck high density SNP chip.</title>
        <authorList>
            <person name="Vignal A."/>
            <person name="Thebault N."/>
            <person name="Warren W.C."/>
        </authorList>
    </citation>
    <scope>NUCLEOTIDE SEQUENCE [LARGE SCALE GENOMIC DNA]</scope>
</reference>
<feature type="region of interest" description="Disordered" evidence="3">
    <location>
        <begin position="1"/>
        <end position="25"/>
    </location>
</feature>